<gene>
    <name evidence="3" type="ORF">H0921_08000</name>
</gene>
<dbReference type="PANTHER" id="PTHR43044:SF1">
    <property type="entry name" value="QUINOL:CYTOCHROME C OXIDOREDUCTASE QUINONE-BINDING SUBUNIT 2"/>
    <property type="match status" value="1"/>
</dbReference>
<dbReference type="AlphaFoldDB" id="A0A7V9ABK3"/>
<organism evidence="3 4">
    <name type="scientific">Thermogemmata fonticola</name>
    <dbReference type="NCBI Taxonomy" id="2755323"/>
    <lineage>
        <taxon>Bacteria</taxon>
        <taxon>Pseudomonadati</taxon>
        <taxon>Planctomycetota</taxon>
        <taxon>Planctomycetia</taxon>
        <taxon>Gemmatales</taxon>
        <taxon>Gemmataceae</taxon>
        <taxon>Thermogemmata</taxon>
    </lineage>
</organism>
<feature type="transmembrane region" description="Helical" evidence="2">
    <location>
        <begin position="198"/>
        <end position="222"/>
    </location>
</feature>
<feature type="transmembrane region" description="Helical" evidence="2">
    <location>
        <begin position="79"/>
        <end position="99"/>
    </location>
</feature>
<feature type="transmembrane region" description="Helical" evidence="2">
    <location>
        <begin position="293"/>
        <end position="314"/>
    </location>
</feature>
<sequence>MSHDPALHAAPGNNGNTGNGPGEAPEAFASLKRLALSALIAGVALYLVTGVAYQASLSSDSPARHTAQQRFATAFLTSYIYWLSLPIGAMTLLMISYLVKSSWGVLLRRFLEAATRTFPLFVVLFIPWAYIASTDLSPYWWTKPHEAQPPEGAAASPQQQLATGNPDKRQLTEDVGKAMIRRAIEKERELREKGTFSFLSLPAFIGTAIVLFAIWGTLIYLLNRWGQEASTLPDNPNNPEEVQAAQDKVDAALEKLKNISGPGIIIYALTMTAGATHWVMSLEPSWSSTMFPVVFGINQFLTCFALCLASFLYFSPYSPIREVLKPKFQLDMGSLMLAMTLLWSYTSFSQFMLVWIGNLPEEIPFYLKRSVPQYGLWWWVSVILIFFHFALPFVLLLFRKIKLHPVRLRLMAIYLCVICAIDVTWWIEPVLLHEGTFPFWLMDVGAIVGLGGLWGWLWLYFLQQRSLVVQAQTFWLPEAHAHVADQPEHAAPAGHGHGDQAHAIPEGH</sequence>
<reference evidence="3 4" key="1">
    <citation type="submission" date="2020-07" db="EMBL/GenBank/DDBJ databases">
        <title>Thermogemmata thermophila gen. nov., sp. nov., a novel moderate thermophilic planctomycete from a Kamchatka hot spring.</title>
        <authorList>
            <person name="Elcheninov A.G."/>
            <person name="Podosokorskaya O.A."/>
            <person name="Kovaleva O.L."/>
            <person name="Novikov A."/>
            <person name="Bonch-Osmolovskaya E.A."/>
            <person name="Toshchakov S.V."/>
            <person name="Kublanov I.V."/>
        </authorList>
    </citation>
    <scope>NUCLEOTIDE SEQUENCE [LARGE SCALE GENOMIC DNA]</scope>
    <source>
        <strain evidence="3 4">2918</strain>
    </source>
</reference>
<dbReference type="PANTHER" id="PTHR43044">
    <property type="match status" value="1"/>
</dbReference>
<feature type="compositionally biased region" description="Basic and acidic residues" evidence="1">
    <location>
        <begin position="496"/>
        <end position="508"/>
    </location>
</feature>
<feature type="region of interest" description="Disordered" evidence="1">
    <location>
        <begin position="488"/>
        <end position="508"/>
    </location>
</feature>
<feature type="transmembrane region" description="Helical" evidence="2">
    <location>
        <begin position="335"/>
        <end position="356"/>
    </location>
</feature>
<dbReference type="EMBL" id="JACEFB010000004">
    <property type="protein sequence ID" value="MBA2226103.1"/>
    <property type="molecule type" value="Genomic_DNA"/>
</dbReference>
<keyword evidence="4" id="KW-1185">Reference proteome</keyword>
<name>A0A7V9ABK3_9BACT</name>
<feature type="transmembrane region" description="Helical" evidence="2">
    <location>
        <begin position="264"/>
        <end position="281"/>
    </location>
</feature>
<protein>
    <recommendedName>
        <fullName evidence="5">Quinol:cytochrome c oxidoreductase quinone-binding subunit 2</fullName>
    </recommendedName>
</protein>
<proteinExistence type="predicted"/>
<evidence type="ECO:0000256" key="2">
    <source>
        <dbReference type="SAM" id="Phobius"/>
    </source>
</evidence>
<keyword evidence="2" id="KW-0812">Transmembrane</keyword>
<evidence type="ECO:0008006" key="5">
    <source>
        <dbReference type="Google" id="ProtNLM"/>
    </source>
</evidence>
<accession>A0A7V9ABK3</accession>
<feature type="region of interest" description="Disordered" evidence="1">
    <location>
        <begin position="147"/>
        <end position="170"/>
    </location>
</feature>
<feature type="transmembrane region" description="Helical" evidence="2">
    <location>
        <begin position="410"/>
        <end position="427"/>
    </location>
</feature>
<feature type="transmembrane region" description="Helical" evidence="2">
    <location>
        <begin position="34"/>
        <end position="55"/>
    </location>
</feature>
<dbReference type="Proteomes" id="UP000542342">
    <property type="component" value="Unassembled WGS sequence"/>
</dbReference>
<feature type="transmembrane region" description="Helical" evidence="2">
    <location>
        <begin position="439"/>
        <end position="462"/>
    </location>
</feature>
<evidence type="ECO:0000256" key="1">
    <source>
        <dbReference type="SAM" id="MobiDB-lite"/>
    </source>
</evidence>
<feature type="region of interest" description="Disordered" evidence="1">
    <location>
        <begin position="1"/>
        <end position="22"/>
    </location>
</feature>
<comment type="caution">
    <text evidence="3">The sequence shown here is derived from an EMBL/GenBank/DDBJ whole genome shotgun (WGS) entry which is preliminary data.</text>
</comment>
<feature type="transmembrane region" description="Helical" evidence="2">
    <location>
        <begin position="376"/>
        <end position="398"/>
    </location>
</feature>
<feature type="transmembrane region" description="Helical" evidence="2">
    <location>
        <begin position="111"/>
        <end position="131"/>
    </location>
</feature>
<evidence type="ECO:0000313" key="4">
    <source>
        <dbReference type="Proteomes" id="UP000542342"/>
    </source>
</evidence>
<dbReference type="RefSeq" id="WP_194537529.1">
    <property type="nucleotide sequence ID" value="NZ_JACEFB010000004.1"/>
</dbReference>
<keyword evidence="2" id="KW-0472">Membrane</keyword>
<keyword evidence="2" id="KW-1133">Transmembrane helix</keyword>
<evidence type="ECO:0000313" key="3">
    <source>
        <dbReference type="EMBL" id="MBA2226103.1"/>
    </source>
</evidence>